<feature type="compositionally biased region" description="Polar residues" evidence="10">
    <location>
        <begin position="219"/>
        <end position="229"/>
    </location>
</feature>
<dbReference type="CDD" id="cd03692">
    <property type="entry name" value="mtIF2_IVc"/>
    <property type="match status" value="1"/>
</dbReference>
<dbReference type="InterPro" id="IPR005225">
    <property type="entry name" value="Small_GTP-bd"/>
</dbReference>
<dbReference type="FunFam" id="2.40.30.10:FF:000008">
    <property type="entry name" value="Translation initiation factor IF-2"/>
    <property type="match status" value="1"/>
</dbReference>
<dbReference type="SUPFAM" id="SSF52540">
    <property type="entry name" value="P-loop containing nucleoside triphosphate hydrolases"/>
    <property type="match status" value="1"/>
</dbReference>
<feature type="compositionally biased region" description="Polar residues" evidence="10">
    <location>
        <begin position="321"/>
        <end position="341"/>
    </location>
</feature>
<evidence type="ECO:0000256" key="1">
    <source>
        <dbReference type="ARBA" id="ARBA00004173"/>
    </source>
</evidence>
<dbReference type="NCBIfam" id="TIGR00231">
    <property type="entry name" value="small_GTP"/>
    <property type="match status" value="1"/>
</dbReference>
<evidence type="ECO:0000256" key="8">
    <source>
        <dbReference type="ARBA" id="ARBA00023134"/>
    </source>
</evidence>
<dbReference type="InterPro" id="IPR015760">
    <property type="entry name" value="TIF_IF2"/>
</dbReference>
<dbReference type="Pfam" id="PF00009">
    <property type="entry name" value="GTP_EFTU"/>
    <property type="match status" value="1"/>
</dbReference>
<evidence type="ECO:0000313" key="13">
    <source>
        <dbReference type="Proteomes" id="UP000002058"/>
    </source>
</evidence>
<proteinExistence type="inferred from homology"/>
<keyword evidence="4" id="KW-0547">Nucleotide-binding</keyword>
<dbReference type="InterPro" id="IPR000178">
    <property type="entry name" value="TF_IF2_bacterial-like"/>
</dbReference>
<evidence type="ECO:0000256" key="3">
    <source>
        <dbReference type="ARBA" id="ARBA00022540"/>
    </source>
</evidence>
<dbReference type="InterPro" id="IPR036925">
    <property type="entry name" value="TIF_IF2_dom3_sf"/>
</dbReference>
<dbReference type="HOGENOM" id="CLU_006301_8_4_1"/>
<dbReference type="Gene3D" id="2.40.30.10">
    <property type="entry name" value="Translation factors"/>
    <property type="match status" value="2"/>
</dbReference>
<gene>
    <name evidence="12" type="ORF">UREG_01977</name>
</gene>
<feature type="compositionally biased region" description="Polar residues" evidence="10">
    <location>
        <begin position="115"/>
        <end position="128"/>
    </location>
</feature>
<feature type="compositionally biased region" description="Basic and acidic residues" evidence="10">
    <location>
        <begin position="373"/>
        <end position="391"/>
    </location>
</feature>
<feature type="compositionally biased region" description="Basic and acidic residues" evidence="10">
    <location>
        <begin position="274"/>
        <end position="286"/>
    </location>
</feature>
<dbReference type="eggNOG" id="KOG1145">
    <property type="taxonomic scope" value="Eukaryota"/>
</dbReference>
<evidence type="ECO:0000259" key="11">
    <source>
        <dbReference type="PROSITE" id="PS51722"/>
    </source>
</evidence>
<feature type="region of interest" description="Disordered" evidence="10">
    <location>
        <begin position="44"/>
        <end position="83"/>
    </location>
</feature>
<dbReference type="Pfam" id="PF11987">
    <property type="entry name" value="IF-2"/>
    <property type="match status" value="1"/>
</dbReference>
<dbReference type="GO" id="GO:0003924">
    <property type="term" value="F:GTPase activity"/>
    <property type="evidence" value="ECO:0007669"/>
    <property type="project" value="InterPro"/>
</dbReference>
<dbReference type="STRING" id="336963.C4JK20"/>
<reference evidence="13" key="1">
    <citation type="journal article" date="2009" name="Genome Res.">
        <title>Comparative genomic analyses of the human fungal pathogens Coccidioides and their relatives.</title>
        <authorList>
            <person name="Sharpton T.J."/>
            <person name="Stajich J.E."/>
            <person name="Rounsley S.D."/>
            <person name="Gardner M.J."/>
            <person name="Wortman J.R."/>
            <person name="Jordar V.S."/>
            <person name="Maiti R."/>
            <person name="Kodira C.D."/>
            <person name="Neafsey D.E."/>
            <person name="Zeng Q."/>
            <person name="Hung C.-Y."/>
            <person name="McMahan C."/>
            <person name="Muszewska A."/>
            <person name="Grynberg M."/>
            <person name="Mandel M.A."/>
            <person name="Kellner E.M."/>
            <person name="Barker B.M."/>
            <person name="Galgiani J.N."/>
            <person name="Orbach M.J."/>
            <person name="Kirkland T.N."/>
            <person name="Cole G.T."/>
            <person name="Henn M.R."/>
            <person name="Birren B.W."/>
            <person name="Taylor J.W."/>
        </authorList>
    </citation>
    <scope>NUCLEOTIDE SEQUENCE [LARGE SCALE GENOMIC DNA]</scope>
    <source>
        <strain evidence="13">UAMH 1704</strain>
    </source>
</reference>
<dbReference type="PANTHER" id="PTHR43381:SF20">
    <property type="entry name" value="TRANSLATION INITIATION FACTOR IF-2, MITOCHONDRIAL"/>
    <property type="match status" value="1"/>
</dbReference>
<dbReference type="InterPro" id="IPR027417">
    <property type="entry name" value="P-loop_NTPase"/>
</dbReference>
<accession>C4JK20</accession>
<evidence type="ECO:0000256" key="2">
    <source>
        <dbReference type="ARBA" id="ARBA00007733"/>
    </source>
</evidence>
<dbReference type="Gene3D" id="3.40.50.300">
    <property type="entry name" value="P-loop containing nucleotide triphosphate hydrolases"/>
    <property type="match status" value="1"/>
</dbReference>
<dbReference type="FunFam" id="3.40.50.300:FF:000019">
    <property type="entry name" value="Translation initiation factor IF-2"/>
    <property type="match status" value="1"/>
</dbReference>
<dbReference type="Proteomes" id="UP000002058">
    <property type="component" value="Unassembled WGS sequence"/>
</dbReference>
<dbReference type="FunCoup" id="C4JK20">
    <property type="interactions" value="444"/>
</dbReference>
<comment type="similarity">
    <text evidence="2">Belongs to the TRAFAC class translation factor GTPase superfamily. Classic translation factor GTPase family. IF-2 subfamily.</text>
</comment>
<feature type="compositionally biased region" description="Basic residues" evidence="10">
    <location>
        <begin position="359"/>
        <end position="372"/>
    </location>
</feature>
<keyword evidence="7" id="KW-0496">Mitochondrion</keyword>
<dbReference type="CDD" id="cd01887">
    <property type="entry name" value="IF2_eIF5B"/>
    <property type="match status" value="1"/>
</dbReference>
<evidence type="ECO:0000256" key="4">
    <source>
        <dbReference type="ARBA" id="ARBA00022741"/>
    </source>
</evidence>
<dbReference type="OrthoDB" id="361630at2759"/>
<dbReference type="InterPro" id="IPR000795">
    <property type="entry name" value="T_Tr_GTP-bd_dom"/>
</dbReference>
<dbReference type="VEuPathDB" id="FungiDB:UREG_01977"/>
<keyword evidence="6" id="KW-0809">Transit peptide</keyword>
<dbReference type="GO" id="GO:0003743">
    <property type="term" value="F:translation initiation factor activity"/>
    <property type="evidence" value="ECO:0007669"/>
    <property type="project" value="UniProtKB-KW"/>
</dbReference>
<protein>
    <recommendedName>
        <fullName evidence="9">Translation initiation factor IF-2, mitochondrial</fullName>
    </recommendedName>
</protein>
<name>C4JK20_UNCRE</name>
<dbReference type="InterPro" id="IPR006847">
    <property type="entry name" value="IF2_N"/>
</dbReference>
<evidence type="ECO:0000256" key="7">
    <source>
        <dbReference type="ARBA" id="ARBA00023128"/>
    </source>
</evidence>
<keyword evidence="13" id="KW-1185">Reference proteome</keyword>
<feature type="domain" description="Tr-type G" evidence="11">
    <location>
        <begin position="504"/>
        <end position="674"/>
    </location>
</feature>
<dbReference type="InterPro" id="IPR023115">
    <property type="entry name" value="TIF_IF2_dom3"/>
</dbReference>
<dbReference type="GO" id="GO:0005739">
    <property type="term" value="C:mitochondrion"/>
    <property type="evidence" value="ECO:0007669"/>
    <property type="project" value="UniProtKB-SubCell"/>
</dbReference>
<feature type="compositionally biased region" description="Low complexity" evidence="10">
    <location>
        <begin position="55"/>
        <end position="64"/>
    </location>
</feature>
<comment type="subcellular location">
    <subcellularLocation>
        <location evidence="1">Mitochondrion</location>
    </subcellularLocation>
</comment>
<dbReference type="SUPFAM" id="SSF50447">
    <property type="entry name" value="Translation proteins"/>
    <property type="match status" value="2"/>
</dbReference>
<dbReference type="EMBL" id="CH476615">
    <property type="protein sequence ID" value="EEP77128.1"/>
    <property type="molecule type" value="Genomic_DNA"/>
</dbReference>
<evidence type="ECO:0000256" key="9">
    <source>
        <dbReference type="ARBA" id="ARBA00044200"/>
    </source>
</evidence>
<dbReference type="PANTHER" id="PTHR43381">
    <property type="entry name" value="TRANSLATION INITIATION FACTOR IF-2-RELATED"/>
    <property type="match status" value="1"/>
</dbReference>
<dbReference type="RefSeq" id="XP_002542461.1">
    <property type="nucleotide sequence ID" value="XM_002542415.1"/>
</dbReference>
<keyword evidence="8" id="KW-0342">GTP-binding</keyword>
<dbReference type="PROSITE" id="PS51722">
    <property type="entry name" value="G_TR_2"/>
    <property type="match status" value="1"/>
</dbReference>
<feature type="compositionally biased region" description="Basic and acidic residues" evidence="10">
    <location>
        <begin position="307"/>
        <end position="319"/>
    </location>
</feature>
<dbReference type="InParanoid" id="C4JK20"/>
<dbReference type="KEGG" id="ure:UREG_01977"/>
<feature type="compositionally biased region" description="Low complexity" evidence="10">
    <location>
        <begin position="163"/>
        <end position="176"/>
    </location>
</feature>
<keyword evidence="5" id="KW-0648">Protein biosynthesis</keyword>
<evidence type="ECO:0000313" key="12">
    <source>
        <dbReference type="EMBL" id="EEP77128.1"/>
    </source>
</evidence>
<evidence type="ECO:0000256" key="6">
    <source>
        <dbReference type="ARBA" id="ARBA00022946"/>
    </source>
</evidence>
<dbReference type="PROSITE" id="PS01176">
    <property type="entry name" value="IF2"/>
    <property type="match status" value="1"/>
</dbReference>
<organism evidence="12 13">
    <name type="scientific">Uncinocarpus reesii (strain UAMH 1704)</name>
    <dbReference type="NCBI Taxonomy" id="336963"/>
    <lineage>
        <taxon>Eukaryota</taxon>
        <taxon>Fungi</taxon>
        <taxon>Dikarya</taxon>
        <taxon>Ascomycota</taxon>
        <taxon>Pezizomycotina</taxon>
        <taxon>Eurotiomycetes</taxon>
        <taxon>Eurotiomycetidae</taxon>
        <taxon>Onygenales</taxon>
        <taxon>Onygenaceae</taxon>
        <taxon>Uncinocarpus</taxon>
    </lineage>
</organism>
<feature type="region of interest" description="Disordered" evidence="10">
    <location>
        <begin position="104"/>
        <end position="286"/>
    </location>
</feature>
<sequence length="956" mass="105246">MRRSHVLKKALQSDCRQLRSQVRSAARIPNNRCFRQQARQFGSTISLRNGDNGDAAAASTSATSGPPKPKFGGGWAKPTFSSGPALTADEINLRDKLLTQRAQETLPADPKPIDASTTQEAQAAQDHSTPAVPNAERGPPGMRDGWGRPPFRSEPKPAGFVTQKPQAPQQSSPAKPNVKQQLPGTGDRLERPTFRPAQNPAGTTIQQPRIRFEGVLPRTSKTGSPPDNSVSRDRPSLNDGFISFRPGQKHTKAERNQLEKAFGSAQGPKSSSVAEREAKFRESRNDALRFTGFRKVTLDIPAAYSADETKLQFSNREEASTDNLESPFNPRTSKSSKSTPESDVEKTAYKNAANDVPYTHRKQRKEHRKKAIQHFDEPEDRFGLSRKSKYDLEDDDSRESRARRKQARKAEKDAKRKEYNAPTPIYLPEFISVSNLANALGVRPSAFLKSLHELGFEEATFDHILDAETAGLIAAEHNFEPIIETADNDLVAQPLPEDSSNLPPRPPVVTIMGHVDHGKTTLLDWLRKSSVAASEHGGITQHIGAFSVTMPSGKQITFLDTPGHSAFLEMRRRGADVTDIVILVVAADDSVKPQTIEAIKHANQAKVPIIVAINKIDKEDTSVQRVKQDLARHDVTVEDFGGDVQAVCVSGKTGQGMLELEEAAVTLSEMLDLRADQEGNAEGWVIEATTKRAGKAATVLVRRVAGTAWSRIRTLKNEAGVEVEEAPPGIAVEVDGWRHQPLAGSEVLQAPTEQIAKEVVALREGKEESKQLSSDIEAINELRQQRRQRALAAELAERYGEPVDEQADNATPSSNGIPFIVKADVSGSAEAIVNSMTAVGNNEVYAKVLRLYTAYLEKQKVGQIFEITIKGRKKTLIAGCKVRNGTITRSHKVRVIRGKDKTIVYEGSLTSLKNIKKDVTEMRKGTECGMGFEDWTDFRLGDQVQTYEVIYEKRYL</sequence>
<feature type="region of interest" description="Disordered" evidence="10">
    <location>
        <begin position="304"/>
        <end position="416"/>
    </location>
</feature>
<dbReference type="InterPro" id="IPR009000">
    <property type="entry name" value="Transl_B-barrel_sf"/>
</dbReference>
<dbReference type="SUPFAM" id="SSF52156">
    <property type="entry name" value="Initiation factor IF2/eIF5b, domain 3"/>
    <property type="match status" value="1"/>
</dbReference>
<dbReference type="GeneID" id="8441740"/>
<dbReference type="AlphaFoldDB" id="C4JK20"/>
<dbReference type="Pfam" id="PF04760">
    <property type="entry name" value="IF2_N"/>
    <property type="match status" value="1"/>
</dbReference>
<evidence type="ECO:0000256" key="5">
    <source>
        <dbReference type="ARBA" id="ARBA00022917"/>
    </source>
</evidence>
<dbReference type="GO" id="GO:0005525">
    <property type="term" value="F:GTP binding"/>
    <property type="evidence" value="ECO:0007669"/>
    <property type="project" value="UniProtKB-KW"/>
</dbReference>
<evidence type="ECO:0000256" key="10">
    <source>
        <dbReference type="SAM" id="MobiDB-lite"/>
    </source>
</evidence>
<keyword evidence="3" id="KW-0396">Initiation factor</keyword>